<comment type="similarity">
    <text evidence="3 10">Belongs to the glycosyltransferase 39 family.</text>
</comment>
<keyword evidence="4 10" id="KW-0328">Glycosyltransferase</keyword>
<sequence length="718" mass="77653">MPPTPDDEPTPVGPLPLPGPPSSPGTDPTAGAPQSPPVDPPAGPPVDEPHDEDAAAAPGEGARREPSGHVPGEPDQAVEAYIAADGDDLTVPPGSTVAAAARAASIGRTADAPDEGDGVQHSAENDRPGDITDHDGEVAGDVSATRPSTDEAASAHRPEGDSPDPRDDGLLAEGTHPLDAAADEPTEPEEPTRTRLLRRLLGEDRLALDATPRARLLGWLWPLAVTVLGGVARFWDLSRPHALVFDETYYVKQAYSLLARGFEAQWGDNPNPAFEAGDTSSLGWVAEYVVHPPVGKWMIALGIQLGGGVESSAAWRLSAAVCGTLAILMIARIGRRLFASTALGTVAGLLLAVDGEAIVHSRVSLLDPFLMFFVLAAFGALLIDRDQMRRRLAERTAVLLDEGRPLGLGPRIGWRWWRLAAAVLLGLAIGTKWSGVYFLAVFGLMSVLWDLTARRAVGVRFWAWAGVWRDGIVAGISMVLIAGSVYLASWWSWFASTDGYLRQWAVQNPGEGVQWLPPALRSLWKFHTDMYAFHTSLTAEHAYAAHPLGWIVQWRPTSYFYPTEISGLTGQQALDACGASSCSQAITSMGNPVIWWAGAAALLVAVVWLLWFRDWRAGAVLSGIVAGWLPWFLYAQRTIFTFYSIAFTPWVMLTLTYVLGLVVGPRTTDARGRRAAIAWVSAFLVLVVAVSAFFYPIWTAWVVPYDFWHAHMWLPSWV</sequence>
<feature type="transmembrane region" description="Helical" evidence="10">
    <location>
        <begin position="313"/>
        <end position="330"/>
    </location>
</feature>
<evidence type="ECO:0000256" key="1">
    <source>
        <dbReference type="ARBA" id="ARBA00004127"/>
    </source>
</evidence>
<evidence type="ECO:0000256" key="4">
    <source>
        <dbReference type="ARBA" id="ARBA00022676"/>
    </source>
</evidence>
<evidence type="ECO:0000256" key="3">
    <source>
        <dbReference type="ARBA" id="ARBA00007222"/>
    </source>
</evidence>
<evidence type="ECO:0000256" key="8">
    <source>
        <dbReference type="ARBA" id="ARBA00023136"/>
    </source>
</evidence>
<feature type="compositionally biased region" description="Low complexity" evidence="11">
    <location>
        <begin position="24"/>
        <end position="33"/>
    </location>
</feature>
<evidence type="ECO:0000313" key="15">
    <source>
        <dbReference type="Proteomes" id="UP000321798"/>
    </source>
</evidence>
<name>A0A512PGY3_9CELL</name>
<keyword evidence="5 10" id="KW-0808">Transferase</keyword>
<evidence type="ECO:0000256" key="7">
    <source>
        <dbReference type="ARBA" id="ARBA00022989"/>
    </source>
</evidence>
<comment type="subcellular location">
    <subcellularLocation>
        <location evidence="10">Cell membrane</location>
    </subcellularLocation>
    <subcellularLocation>
        <location evidence="1">Endomembrane system</location>
        <topology evidence="1">Multi-pass membrane protein</topology>
    </subcellularLocation>
</comment>
<dbReference type="InterPro" id="IPR003342">
    <property type="entry name" value="ArnT-like_N"/>
</dbReference>
<dbReference type="InterPro" id="IPR032421">
    <property type="entry name" value="PMT_4TMC"/>
</dbReference>
<dbReference type="Proteomes" id="UP000321798">
    <property type="component" value="Unassembled WGS sequence"/>
</dbReference>
<dbReference type="RefSeq" id="WP_223203703.1">
    <property type="nucleotide sequence ID" value="NZ_BAABBJ010000001.1"/>
</dbReference>
<evidence type="ECO:0000256" key="10">
    <source>
        <dbReference type="RuleBase" id="RU367007"/>
    </source>
</evidence>
<dbReference type="Pfam" id="PF02366">
    <property type="entry name" value="PMT"/>
    <property type="match status" value="1"/>
</dbReference>
<dbReference type="EMBL" id="BKAL01000013">
    <property type="protein sequence ID" value="GEP70469.1"/>
    <property type="molecule type" value="Genomic_DNA"/>
</dbReference>
<dbReference type="PANTHER" id="PTHR10050">
    <property type="entry name" value="DOLICHYL-PHOSPHATE-MANNOSE--PROTEIN MANNOSYLTRANSFERASE"/>
    <property type="match status" value="1"/>
</dbReference>
<feature type="domain" description="Protein O-mannosyl-transferase C-terminal four TM" evidence="13">
    <location>
        <begin position="520"/>
        <end position="717"/>
    </location>
</feature>
<feature type="transmembrane region" description="Helical" evidence="10">
    <location>
        <begin position="337"/>
        <end position="353"/>
    </location>
</feature>
<feature type="compositionally biased region" description="Pro residues" evidence="11">
    <location>
        <begin position="34"/>
        <end position="46"/>
    </location>
</feature>
<dbReference type="GO" id="GO:0012505">
    <property type="term" value="C:endomembrane system"/>
    <property type="evidence" value="ECO:0007669"/>
    <property type="project" value="UniProtKB-SubCell"/>
</dbReference>
<evidence type="ECO:0000256" key="11">
    <source>
        <dbReference type="SAM" id="MobiDB-lite"/>
    </source>
</evidence>
<feature type="compositionally biased region" description="Low complexity" evidence="11">
    <location>
        <begin position="94"/>
        <end position="110"/>
    </location>
</feature>
<dbReference type="AlphaFoldDB" id="A0A512PGY3"/>
<evidence type="ECO:0000256" key="9">
    <source>
        <dbReference type="ARBA" id="ARBA00093617"/>
    </source>
</evidence>
<evidence type="ECO:0000256" key="2">
    <source>
        <dbReference type="ARBA" id="ARBA00004922"/>
    </source>
</evidence>
<keyword evidence="15" id="KW-1185">Reference proteome</keyword>
<proteinExistence type="inferred from homology"/>
<keyword evidence="10" id="KW-1003">Cell membrane</keyword>
<feature type="compositionally biased region" description="Basic and acidic residues" evidence="11">
    <location>
        <begin position="153"/>
        <end position="169"/>
    </location>
</feature>
<reference evidence="14 15" key="1">
    <citation type="submission" date="2019-07" db="EMBL/GenBank/DDBJ databases">
        <title>Whole genome shotgun sequence of Cellulomonas soli NBRC 109434.</title>
        <authorList>
            <person name="Hosoyama A."/>
            <person name="Uohara A."/>
            <person name="Ohji S."/>
            <person name="Ichikawa N."/>
        </authorList>
    </citation>
    <scope>NUCLEOTIDE SEQUENCE [LARGE SCALE GENOMIC DNA]</scope>
    <source>
        <strain evidence="14 15">NBRC 109434</strain>
    </source>
</reference>
<accession>A0A512PGY3</accession>
<feature type="compositionally biased region" description="Pro residues" evidence="11">
    <location>
        <begin position="11"/>
        <end position="23"/>
    </location>
</feature>
<feature type="transmembrane region" description="Helical" evidence="10">
    <location>
        <begin position="593"/>
        <end position="611"/>
    </location>
</feature>
<comment type="function">
    <text evidence="10">Protein O-mannosyltransferase that catalyzes the transfer of a single mannose residue from a polyprenol phospho-mannosyl lipidic donor to the hydroxyl group of selected serine and threonine residues in acceptor proteins.</text>
</comment>
<feature type="region of interest" description="Disordered" evidence="11">
    <location>
        <begin position="1"/>
        <end position="173"/>
    </location>
</feature>
<evidence type="ECO:0000256" key="5">
    <source>
        <dbReference type="ARBA" id="ARBA00022679"/>
    </source>
</evidence>
<keyword evidence="7 10" id="KW-1133">Transmembrane helix</keyword>
<dbReference type="GO" id="GO:0005886">
    <property type="term" value="C:plasma membrane"/>
    <property type="evidence" value="ECO:0007669"/>
    <property type="project" value="UniProtKB-SubCell"/>
</dbReference>
<feature type="compositionally biased region" description="Basic and acidic residues" evidence="11">
    <location>
        <begin position="123"/>
        <end position="137"/>
    </location>
</feature>
<dbReference type="InterPro" id="IPR027005">
    <property type="entry name" value="PMT-like"/>
</dbReference>
<evidence type="ECO:0000259" key="12">
    <source>
        <dbReference type="Pfam" id="PF02366"/>
    </source>
</evidence>
<evidence type="ECO:0000259" key="13">
    <source>
        <dbReference type="Pfam" id="PF16192"/>
    </source>
</evidence>
<dbReference type="EC" id="2.4.1.-" evidence="10"/>
<feature type="transmembrane region" description="Helical" evidence="10">
    <location>
        <begin position="472"/>
        <end position="493"/>
    </location>
</feature>
<dbReference type="GO" id="GO:0004169">
    <property type="term" value="F:dolichyl-phosphate-mannose-protein mannosyltransferase activity"/>
    <property type="evidence" value="ECO:0007669"/>
    <property type="project" value="UniProtKB-UniRule"/>
</dbReference>
<comment type="caution">
    <text evidence="14">The sequence shown here is derived from an EMBL/GenBank/DDBJ whole genome shotgun (WGS) entry which is preliminary data.</text>
</comment>
<keyword evidence="8 10" id="KW-0472">Membrane</keyword>
<feature type="transmembrane region" description="Helical" evidence="10">
    <location>
        <begin position="365"/>
        <end position="383"/>
    </location>
</feature>
<feature type="domain" description="ArnT-like N-terminal" evidence="12">
    <location>
        <begin position="224"/>
        <end position="464"/>
    </location>
</feature>
<keyword evidence="6 10" id="KW-0812">Transmembrane</keyword>
<dbReference type="PANTHER" id="PTHR10050:SF46">
    <property type="entry name" value="PROTEIN O-MANNOSYL-TRANSFERASE 2"/>
    <property type="match status" value="1"/>
</dbReference>
<gene>
    <name evidence="14" type="ORF">CSO01_31840</name>
</gene>
<organism evidence="14 15">
    <name type="scientific">Cellulomonas soli</name>
    <dbReference type="NCBI Taxonomy" id="931535"/>
    <lineage>
        <taxon>Bacteria</taxon>
        <taxon>Bacillati</taxon>
        <taxon>Actinomycetota</taxon>
        <taxon>Actinomycetes</taxon>
        <taxon>Micrococcales</taxon>
        <taxon>Cellulomonadaceae</taxon>
        <taxon>Cellulomonas</taxon>
    </lineage>
</organism>
<feature type="transmembrane region" description="Helical" evidence="10">
    <location>
        <begin position="640"/>
        <end position="664"/>
    </location>
</feature>
<comment type="pathway">
    <text evidence="2 10">Protein modification; protein glycosylation.</text>
</comment>
<dbReference type="Pfam" id="PF16192">
    <property type="entry name" value="PMT_4TMC"/>
    <property type="match status" value="1"/>
</dbReference>
<evidence type="ECO:0000256" key="6">
    <source>
        <dbReference type="ARBA" id="ARBA00022692"/>
    </source>
</evidence>
<feature type="transmembrane region" description="Helical" evidence="10">
    <location>
        <begin position="676"/>
        <end position="698"/>
    </location>
</feature>
<evidence type="ECO:0000313" key="14">
    <source>
        <dbReference type="EMBL" id="GEP70469.1"/>
    </source>
</evidence>
<protein>
    <recommendedName>
        <fullName evidence="9 10">Polyprenol-phosphate-mannose--protein mannosyltransferase</fullName>
        <ecNumber evidence="10">2.4.1.-</ecNumber>
    </recommendedName>
</protein>
<dbReference type="UniPathway" id="UPA00378"/>